<name>A0A8J2LWS6_9BILA</name>
<protein>
    <submittedName>
        <fullName evidence="2">Uncharacterized protein</fullName>
    </submittedName>
</protein>
<sequence length="277" mass="31531">MKSENRNVEKQDDTTQQSRNSSSEKAEQKKRALSNQTALSVLLNGIGKYPLYIIEKKNSLLNGVNLLLQLCKGTEQSKDLPSISSSRISSAPEQSEMSCEVSDKDTTDVKENPSFVASEMNPSTISTSMSRTTKVNEINEAVEEICPRVYYGTLTYERLNRIKKYFTKSQLFTLYESDAFEWIINNTKAIYKDPINASKKLCIAFGNRTVPIDFAIKAFQPFVENHAIRMTDMIKYCSYEGRNEITINELSQILKCLIKMNIKHALYNNSDHIAFLK</sequence>
<gene>
    <name evidence="2" type="ORF">CJOHNSTONI_LOCUS1989</name>
</gene>
<feature type="compositionally biased region" description="Basic and acidic residues" evidence="1">
    <location>
        <begin position="1"/>
        <end position="13"/>
    </location>
</feature>
<proteinExistence type="predicted"/>
<evidence type="ECO:0000313" key="2">
    <source>
        <dbReference type="EMBL" id="CAG9531607.1"/>
    </source>
</evidence>
<dbReference type="EMBL" id="CAKAEH010000667">
    <property type="protein sequence ID" value="CAG9531607.1"/>
    <property type="molecule type" value="Genomic_DNA"/>
</dbReference>
<feature type="region of interest" description="Disordered" evidence="1">
    <location>
        <begin position="1"/>
        <end position="34"/>
    </location>
</feature>
<evidence type="ECO:0000256" key="1">
    <source>
        <dbReference type="SAM" id="MobiDB-lite"/>
    </source>
</evidence>
<keyword evidence="3" id="KW-1185">Reference proteome</keyword>
<evidence type="ECO:0000313" key="3">
    <source>
        <dbReference type="Proteomes" id="UP000746747"/>
    </source>
</evidence>
<accession>A0A8J2LWS6</accession>
<comment type="caution">
    <text evidence="2">The sequence shown here is derived from an EMBL/GenBank/DDBJ whole genome shotgun (WGS) entry which is preliminary data.</text>
</comment>
<dbReference type="AlphaFoldDB" id="A0A8J2LWS6"/>
<dbReference type="Proteomes" id="UP000746747">
    <property type="component" value="Unassembled WGS sequence"/>
</dbReference>
<organism evidence="2 3">
    <name type="scientific">Cercopithifilaria johnstoni</name>
    <dbReference type="NCBI Taxonomy" id="2874296"/>
    <lineage>
        <taxon>Eukaryota</taxon>
        <taxon>Metazoa</taxon>
        <taxon>Ecdysozoa</taxon>
        <taxon>Nematoda</taxon>
        <taxon>Chromadorea</taxon>
        <taxon>Rhabditida</taxon>
        <taxon>Spirurina</taxon>
        <taxon>Spiruromorpha</taxon>
        <taxon>Filarioidea</taxon>
        <taxon>Onchocercidae</taxon>
        <taxon>Cercopithifilaria</taxon>
    </lineage>
</organism>
<feature type="region of interest" description="Disordered" evidence="1">
    <location>
        <begin position="77"/>
        <end position="109"/>
    </location>
</feature>
<dbReference type="OrthoDB" id="10414285at2759"/>
<reference evidence="2" key="1">
    <citation type="submission" date="2021-09" db="EMBL/GenBank/DDBJ databases">
        <authorList>
            <consortium name="Pathogen Informatics"/>
        </authorList>
    </citation>
    <scope>NUCLEOTIDE SEQUENCE</scope>
</reference>